<dbReference type="AlphaFoldDB" id="A0A833R515"/>
<comment type="caution">
    <text evidence="5">The sequence shown here is derived from an EMBL/GenBank/DDBJ whole genome shotgun (WGS) entry which is preliminary data.</text>
</comment>
<dbReference type="Pfam" id="PF25553">
    <property type="entry name" value="BTB-POZ_ANK-like"/>
    <property type="match status" value="1"/>
</dbReference>
<organism evidence="5 6">
    <name type="scientific">Carex littledalei</name>
    <dbReference type="NCBI Taxonomy" id="544730"/>
    <lineage>
        <taxon>Eukaryota</taxon>
        <taxon>Viridiplantae</taxon>
        <taxon>Streptophyta</taxon>
        <taxon>Embryophyta</taxon>
        <taxon>Tracheophyta</taxon>
        <taxon>Spermatophyta</taxon>
        <taxon>Magnoliopsida</taxon>
        <taxon>Liliopsida</taxon>
        <taxon>Poales</taxon>
        <taxon>Cyperaceae</taxon>
        <taxon>Cyperoideae</taxon>
        <taxon>Cariceae</taxon>
        <taxon>Carex</taxon>
        <taxon>Carex subgen. Euthyceras</taxon>
    </lineage>
</organism>
<proteinExistence type="predicted"/>
<dbReference type="InterPro" id="IPR058039">
    <property type="entry name" value="At3g05675-like_ankyrin"/>
</dbReference>
<dbReference type="GO" id="GO:0016567">
    <property type="term" value="P:protein ubiquitination"/>
    <property type="evidence" value="ECO:0007669"/>
    <property type="project" value="UniProtKB-UniPathway"/>
</dbReference>
<keyword evidence="6" id="KW-1185">Reference proteome</keyword>
<evidence type="ECO:0000313" key="6">
    <source>
        <dbReference type="Proteomes" id="UP000623129"/>
    </source>
</evidence>
<accession>A0A833R515</accession>
<sequence>MEKRDYRTSSTSMVPTAMDRRLIIMPRPTSSMLSSIFNSSLNKASKMLISVATSEDTTPGEGENWRAMDHVRHVLMLTIWANIWVLRSLTNAFPSPRSNSGLHGFNMEALISPKEQASSSALVVHSTQGAVNEMDLFSANSTTIGRTLSHVLETLNEIPATSRKYEYVLATADRILSENIQHGHPSLLQVSRSSLGAAFSRTSDLLRRSLRSPDRSIFSSSPDWQAKVLHLLPPGPRRLYEGFRLCLNGLIPTFEANGWQRSYKPQRHATITGPGIGAFEWGEAEKLAHELLWITRKLCDCAGASEGIVRWAFASGLASLVLTAHPRVQAPIVKITVILIRELERGDWYSAREVQFGILALWLPVLCYASNGVTSPAVSGPDRYETEHALEELISGLPSEDQEVILQNWLEDFAASDSDWPNLSRCFDRFCRRSRKQVLLLEQN</sequence>
<evidence type="ECO:0000256" key="2">
    <source>
        <dbReference type="ARBA" id="ARBA00004906"/>
    </source>
</evidence>
<feature type="domain" description="At3g05675-like ankyrin-like" evidence="4">
    <location>
        <begin position="239"/>
        <end position="434"/>
    </location>
</feature>
<evidence type="ECO:0000259" key="4">
    <source>
        <dbReference type="Pfam" id="PF25553"/>
    </source>
</evidence>
<protein>
    <submittedName>
        <fullName evidence="5">BTB/POZ domain-containing protein</fullName>
    </submittedName>
</protein>
<dbReference type="UniPathway" id="UPA00143"/>
<dbReference type="Proteomes" id="UP000623129">
    <property type="component" value="Unassembled WGS sequence"/>
</dbReference>
<dbReference type="PANTHER" id="PTHR31060:SF31">
    <property type="entry name" value="BTB_POZ DOMAIN PROTEIN"/>
    <property type="match status" value="1"/>
</dbReference>
<gene>
    <name evidence="5" type="ORF">FCM35_KLT19871</name>
</gene>
<evidence type="ECO:0000256" key="3">
    <source>
        <dbReference type="ARBA" id="ARBA00022786"/>
    </source>
</evidence>
<dbReference type="OrthoDB" id="778222at2759"/>
<comment type="pathway">
    <text evidence="2">Protein modification; protein ubiquitination.</text>
</comment>
<evidence type="ECO:0000256" key="1">
    <source>
        <dbReference type="ARBA" id="ARBA00002668"/>
    </source>
</evidence>
<dbReference type="InterPro" id="IPR038920">
    <property type="entry name" value="At3g05675-like"/>
</dbReference>
<reference evidence="5" key="1">
    <citation type="submission" date="2020-01" db="EMBL/GenBank/DDBJ databases">
        <title>Genome sequence of Kobresia littledalei, the first chromosome-level genome in the family Cyperaceae.</title>
        <authorList>
            <person name="Qu G."/>
        </authorList>
    </citation>
    <scope>NUCLEOTIDE SEQUENCE</scope>
    <source>
        <strain evidence="5">C.B.Clarke</strain>
        <tissue evidence="5">Leaf</tissue>
    </source>
</reference>
<name>A0A833R515_9POAL</name>
<dbReference type="PANTHER" id="PTHR31060">
    <property type="entry name" value="OSJNBA0011J08.25 PROTEIN-RELATED"/>
    <property type="match status" value="1"/>
</dbReference>
<evidence type="ECO:0000313" key="5">
    <source>
        <dbReference type="EMBL" id="KAF3335364.1"/>
    </source>
</evidence>
<dbReference type="EMBL" id="SWLB01000008">
    <property type="protein sequence ID" value="KAF3335364.1"/>
    <property type="molecule type" value="Genomic_DNA"/>
</dbReference>
<comment type="function">
    <text evidence="1">May act as a substrate-specific adapter of an E3 ubiquitin-protein ligase complex (CUL3-RBX1-BTB) which mediates the ubiquitination and subsequent proteasomal degradation of target proteins.</text>
</comment>
<keyword evidence="3" id="KW-0833">Ubl conjugation pathway</keyword>